<reference evidence="1 2" key="1">
    <citation type="submission" date="2018-06" db="EMBL/GenBank/DDBJ databases">
        <title>Streptacidiphilus pinicola sp. nov., isolated from pine grove soil.</title>
        <authorList>
            <person name="Roh S.G."/>
            <person name="Park S."/>
            <person name="Kim M.-K."/>
            <person name="Yun B.-R."/>
            <person name="Park J."/>
            <person name="Kim M.J."/>
            <person name="Kim Y.S."/>
            <person name="Kim S.B."/>
        </authorList>
    </citation>
    <scope>NUCLEOTIDE SEQUENCE [LARGE SCALE GENOMIC DNA]</scope>
    <source>
        <strain evidence="1 2">MMS16-CNU450</strain>
    </source>
</reference>
<name>A0A2X0IL13_9ACTN</name>
<protein>
    <submittedName>
        <fullName evidence="1">Uncharacterized protein</fullName>
    </submittedName>
</protein>
<dbReference type="OrthoDB" id="4318480at2"/>
<evidence type="ECO:0000313" key="2">
    <source>
        <dbReference type="Proteomes" id="UP000248889"/>
    </source>
</evidence>
<dbReference type="EMBL" id="QKYN01000067">
    <property type="protein sequence ID" value="RAG84273.1"/>
    <property type="molecule type" value="Genomic_DNA"/>
</dbReference>
<proteinExistence type="predicted"/>
<sequence>MDAAEGRLIVRAGHNLTQRKTQEGIVTTEPTMFCRGCNRQRPWTPFERCSWECYDQDRDDPAEHQAMQLAAPQAFAFFMGPASGWQADDPST</sequence>
<dbReference type="Proteomes" id="UP000248889">
    <property type="component" value="Unassembled WGS sequence"/>
</dbReference>
<comment type="caution">
    <text evidence="1">The sequence shown here is derived from an EMBL/GenBank/DDBJ whole genome shotgun (WGS) entry which is preliminary data.</text>
</comment>
<dbReference type="RefSeq" id="WP_111501938.1">
    <property type="nucleotide sequence ID" value="NZ_QKYN01000067.1"/>
</dbReference>
<evidence type="ECO:0000313" key="1">
    <source>
        <dbReference type="EMBL" id="RAG84273.1"/>
    </source>
</evidence>
<dbReference type="AlphaFoldDB" id="A0A2X0IL13"/>
<keyword evidence="2" id="KW-1185">Reference proteome</keyword>
<gene>
    <name evidence="1" type="ORF">DN069_17415</name>
</gene>
<organism evidence="1 2">
    <name type="scientific">Streptacidiphilus pinicola</name>
    <dbReference type="NCBI Taxonomy" id="2219663"/>
    <lineage>
        <taxon>Bacteria</taxon>
        <taxon>Bacillati</taxon>
        <taxon>Actinomycetota</taxon>
        <taxon>Actinomycetes</taxon>
        <taxon>Kitasatosporales</taxon>
        <taxon>Streptomycetaceae</taxon>
        <taxon>Streptacidiphilus</taxon>
    </lineage>
</organism>
<accession>A0A2X0IL13</accession>